<reference evidence="2 3" key="1">
    <citation type="journal article" date="2010" name="Nature">
        <title>Genome sequencing and analysis of the model grass Brachypodium distachyon.</title>
        <authorList>
            <consortium name="International Brachypodium Initiative"/>
        </authorList>
    </citation>
    <scope>NUCLEOTIDE SEQUENCE [LARGE SCALE GENOMIC DNA]</scope>
    <source>
        <strain evidence="2 3">Bd21</strain>
    </source>
</reference>
<evidence type="ECO:0000313" key="2">
    <source>
        <dbReference type="EMBL" id="KQK11821.1"/>
    </source>
</evidence>
<gene>
    <name evidence="2" type="ORF">BRADI_2g62591v3</name>
</gene>
<dbReference type="EMBL" id="CM000881">
    <property type="protein sequence ID" value="KQK11821.1"/>
    <property type="molecule type" value="Genomic_DNA"/>
</dbReference>
<reference evidence="2" key="2">
    <citation type="submission" date="2017-06" db="EMBL/GenBank/DDBJ databases">
        <title>WGS assembly of Brachypodium distachyon.</title>
        <authorList>
            <consortium name="The International Brachypodium Initiative"/>
            <person name="Lucas S."/>
            <person name="Harmon-Smith M."/>
            <person name="Lail K."/>
            <person name="Tice H."/>
            <person name="Grimwood J."/>
            <person name="Bruce D."/>
            <person name="Barry K."/>
            <person name="Shu S."/>
            <person name="Lindquist E."/>
            <person name="Wang M."/>
            <person name="Pitluck S."/>
            <person name="Vogel J.P."/>
            <person name="Garvin D.F."/>
            <person name="Mockler T.C."/>
            <person name="Schmutz J."/>
            <person name="Rokhsar D."/>
            <person name="Bevan M.W."/>
        </authorList>
    </citation>
    <scope>NUCLEOTIDE SEQUENCE</scope>
    <source>
        <strain evidence="2">Bd21</strain>
    </source>
</reference>
<dbReference type="EnsemblPlants" id="KQK11821">
    <property type="protein sequence ID" value="KQK11821"/>
    <property type="gene ID" value="BRADI_2g62591v3"/>
</dbReference>
<accession>A0A0Q3GMY1</accession>
<evidence type="ECO:0000256" key="1">
    <source>
        <dbReference type="SAM" id="MobiDB-lite"/>
    </source>
</evidence>
<organism evidence="2">
    <name type="scientific">Brachypodium distachyon</name>
    <name type="common">Purple false brome</name>
    <name type="synonym">Trachynia distachya</name>
    <dbReference type="NCBI Taxonomy" id="15368"/>
    <lineage>
        <taxon>Eukaryota</taxon>
        <taxon>Viridiplantae</taxon>
        <taxon>Streptophyta</taxon>
        <taxon>Embryophyta</taxon>
        <taxon>Tracheophyta</taxon>
        <taxon>Spermatophyta</taxon>
        <taxon>Magnoliopsida</taxon>
        <taxon>Liliopsida</taxon>
        <taxon>Poales</taxon>
        <taxon>Poaceae</taxon>
        <taxon>BOP clade</taxon>
        <taxon>Pooideae</taxon>
        <taxon>Stipodae</taxon>
        <taxon>Brachypodieae</taxon>
        <taxon>Brachypodium</taxon>
    </lineage>
</organism>
<sequence>MAWTKMPVQRKPKGWALRPKVSCNSRPNSSSSRTGAPSSSSEYRLQGILASRMQLQEETEENKQ</sequence>
<evidence type="ECO:0000313" key="3">
    <source>
        <dbReference type="EnsemblPlants" id="KQK11821"/>
    </source>
</evidence>
<name>A0A0Q3GMY1_BRADI</name>
<dbReference type="InParanoid" id="A0A0Q3GMY1"/>
<dbReference type="AlphaFoldDB" id="A0A0Q3GMY1"/>
<dbReference type="Gramene" id="KQK11821">
    <property type="protein sequence ID" value="KQK11821"/>
    <property type="gene ID" value="BRADI_2g62591v3"/>
</dbReference>
<protein>
    <submittedName>
        <fullName evidence="2 3">Uncharacterized protein</fullName>
    </submittedName>
</protein>
<proteinExistence type="predicted"/>
<feature type="compositionally biased region" description="Low complexity" evidence="1">
    <location>
        <begin position="22"/>
        <end position="41"/>
    </location>
</feature>
<feature type="region of interest" description="Disordered" evidence="1">
    <location>
        <begin position="1"/>
        <end position="42"/>
    </location>
</feature>
<evidence type="ECO:0000313" key="4">
    <source>
        <dbReference type="Proteomes" id="UP000008810"/>
    </source>
</evidence>
<reference evidence="3" key="3">
    <citation type="submission" date="2018-08" db="UniProtKB">
        <authorList>
            <consortium name="EnsemblPlants"/>
        </authorList>
    </citation>
    <scope>IDENTIFICATION</scope>
    <source>
        <strain evidence="3">cv. Bd21</strain>
    </source>
</reference>
<keyword evidence="4" id="KW-1185">Reference proteome</keyword>
<dbReference type="Proteomes" id="UP000008810">
    <property type="component" value="Chromosome 2"/>
</dbReference>